<dbReference type="PROSITE" id="PS50158">
    <property type="entry name" value="ZF_CCHC"/>
    <property type="match status" value="1"/>
</dbReference>
<reference evidence="4" key="2">
    <citation type="submission" date="2020-06" db="EMBL/GenBank/DDBJ databases">
        <title>Helianthus annuus Genome sequencing and assembly Release 2.</title>
        <authorList>
            <person name="Gouzy J."/>
            <person name="Langlade N."/>
            <person name="Munos S."/>
        </authorList>
    </citation>
    <scope>NUCLEOTIDE SEQUENCE</scope>
    <source>
        <tissue evidence="4">Leaves</tissue>
    </source>
</reference>
<keyword evidence="1" id="KW-0479">Metal-binding</keyword>
<dbReference type="AlphaFoldDB" id="A0A9K3HU64"/>
<protein>
    <submittedName>
        <fullName evidence="4">Transcription factor interactor and regulator CCHC(Zn) family</fullName>
    </submittedName>
</protein>
<feature type="compositionally biased region" description="Polar residues" evidence="2">
    <location>
        <begin position="61"/>
        <end position="71"/>
    </location>
</feature>
<feature type="domain" description="CCHC-type" evidence="3">
    <location>
        <begin position="45"/>
        <end position="58"/>
    </location>
</feature>
<dbReference type="Proteomes" id="UP000215914">
    <property type="component" value="Unassembled WGS sequence"/>
</dbReference>
<keyword evidence="5" id="KW-1185">Reference proteome</keyword>
<reference evidence="4" key="1">
    <citation type="journal article" date="2017" name="Nature">
        <title>The sunflower genome provides insights into oil metabolism, flowering and Asterid evolution.</title>
        <authorList>
            <person name="Badouin H."/>
            <person name="Gouzy J."/>
            <person name="Grassa C.J."/>
            <person name="Murat F."/>
            <person name="Staton S.E."/>
            <person name="Cottret L."/>
            <person name="Lelandais-Briere C."/>
            <person name="Owens G.L."/>
            <person name="Carrere S."/>
            <person name="Mayjonade B."/>
            <person name="Legrand L."/>
            <person name="Gill N."/>
            <person name="Kane N.C."/>
            <person name="Bowers J.E."/>
            <person name="Hubner S."/>
            <person name="Bellec A."/>
            <person name="Berard A."/>
            <person name="Berges H."/>
            <person name="Blanchet N."/>
            <person name="Boniface M.C."/>
            <person name="Brunel D."/>
            <person name="Catrice O."/>
            <person name="Chaidir N."/>
            <person name="Claudel C."/>
            <person name="Donnadieu C."/>
            <person name="Faraut T."/>
            <person name="Fievet G."/>
            <person name="Helmstetter N."/>
            <person name="King M."/>
            <person name="Knapp S.J."/>
            <person name="Lai Z."/>
            <person name="Le Paslier M.C."/>
            <person name="Lippi Y."/>
            <person name="Lorenzon L."/>
            <person name="Mandel J.R."/>
            <person name="Marage G."/>
            <person name="Marchand G."/>
            <person name="Marquand E."/>
            <person name="Bret-Mestries E."/>
            <person name="Morien E."/>
            <person name="Nambeesan S."/>
            <person name="Nguyen T."/>
            <person name="Pegot-Espagnet P."/>
            <person name="Pouilly N."/>
            <person name="Raftis F."/>
            <person name="Sallet E."/>
            <person name="Schiex T."/>
            <person name="Thomas J."/>
            <person name="Vandecasteele C."/>
            <person name="Vares D."/>
            <person name="Vear F."/>
            <person name="Vautrin S."/>
            <person name="Crespi M."/>
            <person name="Mangin B."/>
            <person name="Burke J.M."/>
            <person name="Salse J."/>
            <person name="Munos S."/>
            <person name="Vincourt P."/>
            <person name="Rieseberg L.H."/>
            <person name="Langlade N.B."/>
        </authorList>
    </citation>
    <scope>NUCLEOTIDE SEQUENCE</scope>
    <source>
        <tissue evidence="4">Leaves</tissue>
    </source>
</reference>
<accession>A0A9K3HU64</accession>
<gene>
    <name evidence="4" type="ORF">HanXRQr2_Chr10g0418421</name>
</gene>
<name>A0A9K3HU64_HELAN</name>
<dbReference type="InterPro" id="IPR036875">
    <property type="entry name" value="Znf_CCHC_sf"/>
</dbReference>
<evidence type="ECO:0000313" key="4">
    <source>
        <dbReference type="EMBL" id="KAF5784573.1"/>
    </source>
</evidence>
<evidence type="ECO:0000256" key="1">
    <source>
        <dbReference type="PROSITE-ProRule" id="PRU00047"/>
    </source>
</evidence>
<evidence type="ECO:0000256" key="2">
    <source>
        <dbReference type="SAM" id="MobiDB-lite"/>
    </source>
</evidence>
<organism evidence="4 5">
    <name type="scientific">Helianthus annuus</name>
    <name type="common">Common sunflower</name>
    <dbReference type="NCBI Taxonomy" id="4232"/>
    <lineage>
        <taxon>Eukaryota</taxon>
        <taxon>Viridiplantae</taxon>
        <taxon>Streptophyta</taxon>
        <taxon>Embryophyta</taxon>
        <taxon>Tracheophyta</taxon>
        <taxon>Spermatophyta</taxon>
        <taxon>Magnoliopsida</taxon>
        <taxon>eudicotyledons</taxon>
        <taxon>Gunneridae</taxon>
        <taxon>Pentapetalae</taxon>
        <taxon>asterids</taxon>
        <taxon>campanulids</taxon>
        <taxon>Asterales</taxon>
        <taxon>Asteraceae</taxon>
        <taxon>Asteroideae</taxon>
        <taxon>Heliantheae alliance</taxon>
        <taxon>Heliantheae</taxon>
        <taxon>Helianthus</taxon>
    </lineage>
</organism>
<dbReference type="SUPFAM" id="SSF57756">
    <property type="entry name" value="Retrovirus zinc finger-like domains"/>
    <property type="match status" value="1"/>
</dbReference>
<dbReference type="InterPro" id="IPR001878">
    <property type="entry name" value="Znf_CCHC"/>
</dbReference>
<comment type="caution">
    <text evidence="4">The sequence shown here is derived from an EMBL/GenBank/DDBJ whole genome shotgun (WGS) entry which is preliminary data.</text>
</comment>
<evidence type="ECO:0000259" key="3">
    <source>
        <dbReference type="PROSITE" id="PS50158"/>
    </source>
</evidence>
<dbReference type="GO" id="GO:0008270">
    <property type="term" value="F:zinc ion binding"/>
    <property type="evidence" value="ECO:0007669"/>
    <property type="project" value="UniProtKB-KW"/>
</dbReference>
<dbReference type="EMBL" id="MNCJ02000325">
    <property type="protein sequence ID" value="KAF5784573.1"/>
    <property type="molecule type" value="Genomic_DNA"/>
</dbReference>
<dbReference type="Pfam" id="PF00098">
    <property type="entry name" value="zf-CCHC"/>
    <property type="match status" value="1"/>
</dbReference>
<keyword evidence="1" id="KW-0863">Zinc-finger</keyword>
<keyword evidence="1" id="KW-0862">Zinc</keyword>
<sequence length="162" mass="18116">MELMDIKWVFASAVRWAKDFMERTGRTSLESNKDTKYSFDKEAVKCFRCGERGHFKRESTKPPQYGNQNPFRNRTNQSNQNSNHNNNNNTERAMVLVGISNQVGSSNANNTKALVVQADENYDWSVQLGSGGSGETTCYAKVIQHIKHAQNGDSSEDKGSSG</sequence>
<proteinExistence type="predicted"/>
<evidence type="ECO:0000313" key="5">
    <source>
        <dbReference type="Proteomes" id="UP000215914"/>
    </source>
</evidence>
<dbReference type="GO" id="GO:0003676">
    <property type="term" value="F:nucleic acid binding"/>
    <property type="evidence" value="ECO:0007669"/>
    <property type="project" value="InterPro"/>
</dbReference>
<feature type="region of interest" description="Disordered" evidence="2">
    <location>
        <begin position="55"/>
        <end position="88"/>
    </location>
</feature>
<dbReference type="Gramene" id="mRNA:HanXRQr2_Chr10g0418421">
    <property type="protein sequence ID" value="CDS:HanXRQr2_Chr10g0418421.1"/>
    <property type="gene ID" value="HanXRQr2_Chr10g0418421"/>
</dbReference>
<feature type="compositionally biased region" description="Low complexity" evidence="2">
    <location>
        <begin position="72"/>
        <end position="88"/>
    </location>
</feature>